<feature type="region of interest" description="Disordered" evidence="2">
    <location>
        <begin position="379"/>
        <end position="404"/>
    </location>
</feature>
<evidence type="ECO:0000313" key="5">
    <source>
        <dbReference type="Proteomes" id="UP000013827"/>
    </source>
</evidence>
<proteinExistence type="predicted"/>
<dbReference type="SUPFAM" id="SSF57850">
    <property type="entry name" value="RING/U-box"/>
    <property type="match status" value="1"/>
</dbReference>
<dbReference type="SUPFAM" id="SSF54171">
    <property type="entry name" value="DNA-binding domain"/>
    <property type="match status" value="1"/>
</dbReference>
<accession>A0A0D3I6S4</accession>
<dbReference type="eggNOG" id="ENOG502SBT9">
    <property type="taxonomic scope" value="Eukaryota"/>
</dbReference>
<feature type="domain" description="RING-type" evidence="3">
    <location>
        <begin position="429"/>
        <end position="494"/>
    </location>
</feature>
<keyword evidence="1" id="KW-0479">Metal-binding</keyword>
<feature type="region of interest" description="Disordered" evidence="2">
    <location>
        <begin position="209"/>
        <end position="232"/>
    </location>
</feature>
<dbReference type="GO" id="GO:0008270">
    <property type="term" value="F:zinc ion binding"/>
    <property type="evidence" value="ECO:0007669"/>
    <property type="project" value="UniProtKB-KW"/>
</dbReference>
<evidence type="ECO:0000313" key="4">
    <source>
        <dbReference type="EnsemblProtists" id="EOD06959"/>
    </source>
</evidence>
<keyword evidence="1" id="KW-0863">Zinc-finger</keyword>
<dbReference type="GO" id="GO:0003677">
    <property type="term" value="F:DNA binding"/>
    <property type="evidence" value="ECO:0007669"/>
    <property type="project" value="InterPro"/>
</dbReference>
<protein>
    <recommendedName>
        <fullName evidence="3">RING-type domain-containing protein</fullName>
    </recommendedName>
</protein>
<dbReference type="PaxDb" id="2903-EOD06959"/>
<dbReference type="AlphaFoldDB" id="A0A0D3I6S4"/>
<dbReference type="InterPro" id="IPR013083">
    <property type="entry name" value="Znf_RING/FYVE/PHD"/>
</dbReference>
<dbReference type="GeneID" id="17253107"/>
<evidence type="ECO:0000259" key="3">
    <source>
        <dbReference type="PROSITE" id="PS50089"/>
    </source>
</evidence>
<feature type="compositionally biased region" description="Acidic residues" evidence="2">
    <location>
        <begin position="385"/>
        <end position="404"/>
    </location>
</feature>
<keyword evidence="5" id="KW-1185">Reference proteome</keyword>
<feature type="compositionally biased region" description="Low complexity" evidence="2">
    <location>
        <begin position="309"/>
        <end position="318"/>
    </location>
</feature>
<reference evidence="4" key="2">
    <citation type="submission" date="2024-10" db="UniProtKB">
        <authorList>
            <consortium name="EnsemblProtists"/>
        </authorList>
    </citation>
    <scope>IDENTIFICATION</scope>
</reference>
<organism evidence="4 5">
    <name type="scientific">Emiliania huxleyi (strain CCMP1516)</name>
    <dbReference type="NCBI Taxonomy" id="280463"/>
    <lineage>
        <taxon>Eukaryota</taxon>
        <taxon>Haptista</taxon>
        <taxon>Haptophyta</taxon>
        <taxon>Prymnesiophyceae</taxon>
        <taxon>Isochrysidales</taxon>
        <taxon>Noelaerhabdaceae</taxon>
        <taxon>Emiliania</taxon>
    </lineage>
</organism>
<dbReference type="GO" id="GO:0003700">
    <property type="term" value="F:DNA-binding transcription factor activity"/>
    <property type="evidence" value="ECO:0007669"/>
    <property type="project" value="InterPro"/>
</dbReference>
<dbReference type="KEGG" id="ehx:EMIHUDRAFT_106636"/>
<dbReference type="RefSeq" id="XP_005759388.1">
    <property type="nucleotide sequence ID" value="XM_005759331.1"/>
</dbReference>
<dbReference type="InterPro" id="IPR016177">
    <property type="entry name" value="DNA-bd_dom_sf"/>
</dbReference>
<name>A0A0D3I6S4_EMIH1</name>
<sequence length="506" mass="53161">MLCGCASLGHKFGFGNTLDQTLLKDCHAKLLQPRATPTAAGAEAIRQAEREGLTLATSSSNSTGYKGVSYRPNERGTKKYKLQVSAGGKVVSLGCFATAEQAALSYARREAGRDTSDLTAPPPPAPSSAAGAEAVRQAGREGLTLATSSSSTGYKGIYYDPKGNGSKKYKLQVRIDGKQVSLGYFATAEEAALFYARREAGRDMVALYPPPPPPPPPPAPSSAAGAEAVRQTKREGLTLATSSSSNSGYKGVAYRPKQGSKKYQLKVWVGGKQLHLGNFATAEEAALARARHLWDTTVRLLEPPPQPPQGAAGPSEASSYEEEEGFDPADTADAVTNSLLSDPPPSASEQRAARWQARAAEQAARADAAAAAAAAQAAAGAAPPCDDEVEVEAEVESDSEEESEMEVEAAAAVAGVSAATAAEEEALECAICFDDLSAHREARLQPRDPNGWGATRCCKSLFHYSCLHTWLNDDSEVETSCGMEPINTACPGCRGFVPKSSSRMLR</sequence>
<feature type="region of interest" description="Disordered" evidence="2">
    <location>
        <begin position="108"/>
        <end position="138"/>
    </location>
</feature>
<feature type="compositionally biased region" description="Pro residues" evidence="2">
    <location>
        <begin position="209"/>
        <end position="220"/>
    </location>
</feature>
<dbReference type="InterPro" id="IPR001841">
    <property type="entry name" value="Znf_RING"/>
</dbReference>
<dbReference type="InterPro" id="IPR036955">
    <property type="entry name" value="AP2/ERF_dom_sf"/>
</dbReference>
<reference evidence="5" key="1">
    <citation type="journal article" date="2013" name="Nature">
        <title>Pan genome of the phytoplankton Emiliania underpins its global distribution.</title>
        <authorList>
            <person name="Read B.A."/>
            <person name="Kegel J."/>
            <person name="Klute M.J."/>
            <person name="Kuo A."/>
            <person name="Lefebvre S.C."/>
            <person name="Maumus F."/>
            <person name="Mayer C."/>
            <person name="Miller J."/>
            <person name="Monier A."/>
            <person name="Salamov A."/>
            <person name="Young J."/>
            <person name="Aguilar M."/>
            <person name="Claverie J.M."/>
            <person name="Frickenhaus S."/>
            <person name="Gonzalez K."/>
            <person name="Herman E.K."/>
            <person name="Lin Y.C."/>
            <person name="Napier J."/>
            <person name="Ogata H."/>
            <person name="Sarno A.F."/>
            <person name="Shmutz J."/>
            <person name="Schroeder D."/>
            <person name="de Vargas C."/>
            <person name="Verret F."/>
            <person name="von Dassow P."/>
            <person name="Valentin K."/>
            <person name="Van de Peer Y."/>
            <person name="Wheeler G."/>
            <person name="Dacks J.B."/>
            <person name="Delwiche C.F."/>
            <person name="Dyhrman S.T."/>
            <person name="Glockner G."/>
            <person name="John U."/>
            <person name="Richards T."/>
            <person name="Worden A.Z."/>
            <person name="Zhang X."/>
            <person name="Grigoriev I.V."/>
            <person name="Allen A.E."/>
            <person name="Bidle K."/>
            <person name="Borodovsky M."/>
            <person name="Bowler C."/>
            <person name="Brownlee C."/>
            <person name="Cock J.M."/>
            <person name="Elias M."/>
            <person name="Gladyshev V.N."/>
            <person name="Groth M."/>
            <person name="Guda C."/>
            <person name="Hadaegh A."/>
            <person name="Iglesias-Rodriguez M.D."/>
            <person name="Jenkins J."/>
            <person name="Jones B.M."/>
            <person name="Lawson T."/>
            <person name="Leese F."/>
            <person name="Lindquist E."/>
            <person name="Lobanov A."/>
            <person name="Lomsadze A."/>
            <person name="Malik S.B."/>
            <person name="Marsh M.E."/>
            <person name="Mackinder L."/>
            <person name="Mock T."/>
            <person name="Mueller-Roeber B."/>
            <person name="Pagarete A."/>
            <person name="Parker M."/>
            <person name="Probert I."/>
            <person name="Quesneville H."/>
            <person name="Raines C."/>
            <person name="Rensing S.A."/>
            <person name="Riano-Pachon D.M."/>
            <person name="Richier S."/>
            <person name="Rokitta S."/>
            <person name="Shiraiwa Y."/>
            <person name="Soanes D.M."/>
            <person name="van der Giezen M."/>
            <person name="Wahlund T.M."/>
            <person name="Williams B."/>
            <person name="Wilson W."/>
            <person name="Wolfe G."/>
            <person name="Wurch L.L."/>
        </authorList>
    </citation>
    <scope>NUCLEOTIDE SEQUENCE</scope>
</reference>
<dbReference type="EnsemblProtists" id="EOD06959">
    <property type="protein sequence ID" value="EOD06959"/>
    <property type="gene ID" value="EMIHUDRAFT_106636"/>
</dbReference>
<dbReference type="Gene3D" id="3.30.40.10">
    <property type="entry name" value="Zinc/RING finger domain, C3HC4 (zinc finger)"/>
    <property type="match status" value="1"/>
</dbReference>
<keyword evidence="1" id="KW-0862">Zinc</keyword>
<dbReference type="Proteomes" id="UP000013827">
    <property type="component" value="Unassembled WGS sequence"/>
</dbReference>
<evidence type="ECO:0000256" key="1">
    <source>
        <dbReference type="PROSITE-ProRule" id="PRU00175"/>
    </source>
</evidence>
<feature type="region of interest" description="Disordered" evidence="2">
    <location>
        <begin position="300"/>
        <end position="327"/>
    </location>
</feature>
<dbReference type="PROSITE" id="PS50089">
    <property type="entry name" value="ZF_RING_2"/>
    <property type="match status" value="1"/>
</dbReference>
<evidence type="ECO:0000256" key="2">
    <source>
        <dbReference type="SAM" id="MobiDB-lite"/>
    </source>
</evidence>
<dbReference type="HOGENOM" id="CLU_046619_0_0_1"/>
<dbReference type="Gene3D" id="3.30.730.10">
    <property type="entry name" value="AP2/ERF domain"/>
    <property type="match status" value="1"/>
</dbReference>